<feature type="region of interest" description="Disordered" evidence="1">
    <location>
        <begin position="38"/>
        <end position="77"/>
    </location>
</feature>
<feature type="non-terminal residue" evidence="2">
    <location>
        <position position="223"/>
    </location>
</feature>
<organism evidence="2">
    <name type="scientific">uncultured Thermomicrobiales bacterium</name>
    <dbReference type="NCBI Taxonomy" id="1645740"/>
    <lineage>
        <taxon>Bacteria</taxon>
        <taxon>Pseudomonadati</taxon>
        <taxon>Thermomicrobiota</taxon>
        <taxon>Thermomicrobia</taxon>
        <taxon>Thermomicrobiales</taxon>
        <taxon>environmental samples</taxon>
    </lineage>
</organism>
<name>A0A6J4TU82_9BACT</name>
<sequence>ADVAVAGQGAVGHVRASASVCGVFGLVVDRGVLGPPGAGGDGGLVRDDRPAPPDEPAGLAGRVRDRPAQPRQGVAAGGGAAAAAAGVGLEPLVLPRARQPVWGLGPGLVRLFGLDGLRPAGDVRGGRSVGTADRGDLEAGSGRGDAVAVPVAGVDPDRVPDDRLGHGAGGAADFLRPGDAGGDRQPGGAVRPGDQGLRPAGADAGAGGRAGVVGEAEVAVRAV</sequence>
<feature type="region of interest" description="Disordered" evidence="1">
    <location>
        <begin position="166"/>
        <end position="209"/>
    </location>
</feature>
<feature type="non-terminal residue" evidence="2">
    <location>
        <position position="1"/>
    </location>
</feature>
<dbReference type="EMBL" id="CADCWE010000064">
    <property type="protein sequence ID" value="CAA9532130.1"/>
    <property type="molecule type" value="Genomic_DNA"/>
</dbReference>
<accession>A0A6J4TU82</accession>
<dbReference type="AlphaFoldDB" id="A0A6J4TU82"/>
<evidence type="ECO:0000313" key="2">
    <source>
        <dbReference type="EMBL" id="CAA9532130.1"/>
    </source>
</evidence>
<evidence type="ECO:0000256" key="1">
    <source>
        <dbReference type="SAM" id="MobiDB-lite"/>
    </source>
</evidence>
<gene>
    <name evidence="2" type="ORF">AVDCRST_MAG73-1063</name>
</gene>
<proteinExistence type="predicted"/>
<protein>
    <submittedName>
        <fullName evidence="2">Uncharacterized protein</fullName>
    </submittedName>
</protein>
<reference evidence="2" key="1">
    <citation type="submission" date="2020-02" db="EMBL/GenBank/DDBJ databases">
        <authorList>
            <person name="Meier V. D."/>
        </authorList>
    </citation>
    <scope>NUCLEOTIDE SEQUENCE</scope>
    <source>
        <strain evidence="2">AVDCRST_MAG73</strain>
    </source>
</reference>